<evidence type="ECO:0000256" key="1">
    <source>
        <dbReference type="SAM" id="Phobius"/>
    </source>
</evidence>
<dbReference type="AlphaFoldDB" id="A0A8G2BX61"/>
<dbReference type="Gene3D" id="2.60.120.1440">
    <property type="match status" value="1"/>
</dbReference>
<dbReference type="Pfam" id="PF04773">
    <property type="entry name" value="FecR"/>
    <property type="match status" value="1"/>
</dbReference>
<sequence length="310" mass="36437">MEELLLRYIKGEATEDEKRSVMLWIEQSPENMRQYMATRKLYDISLWNVTKDHNQTKKPAHKFNLYRIAIEFTKIAAILIICFMVTKQLFNQDTILPEMQTVYVPAGQRVELTLADGTKVWLNSHSTFRFPNHFTADARNVELDGEGYFTVQHNKKAPFTVQTGKYAIHVLGTEFNVKAYNRSNMFETSLLKGAVEISSPDMTKNLRLQPNEIAQLTNGKLTKQHIPDYNYFKWKDGLFCFENETIENLIEKMQLYYDVTIKVERAPLLQYRYSGKFRIKDGIEHVLKVLQLKHKFTYEKDDERNLITIK</sequence>
<comment type="caution">
    <text evidence="4">The sequence shown here is derived from an EMBL/GenBank/DDBJ whole genome shotgun (WGS) entry which is preliminary data.</text>
</comment>
<dbReference type="Pfam" id="PF16344">
    <property type="entry name" value="FecR_C"/>
    <property type="match status" value="1"/>
</dbReference>
<organism evidence="4 5">
    <name type="scientific">Parabacteroides chinchillae</name>
    <dbReference type="NCBI Taxonomy" id="871327"/>
    <lineage>
        <taxon>Bacteria</taxon>
        <taxon>Pseudomonadati</taxon>
        <taxon>Bacteroidota</taxon>
        <taxon>Bacteroidia</taxon>
        <taxon>Bacteroidales</taxon>
        <taxon>Tannerellaceae</taxon>
        <taxon>Parabacteroides</taxon>
    </lineage>
</organism>
<feature type="domain" description="Protein FecR C-terminal" evidence="3">
    <location>
        <begin position="239"/>
        <end position="304"/>
    </location>
</feature>
<dbReference type="EMBL" id="FNVS01000011">
    <property type="protein sequence ID" value="SEF99601.1"/>
    <property type="molecule type" value="Genomic_DNA"/>
</dbReference>
<name>A0A8G2BX61_9BACT</name>
<dbReference type="Gene3D" id="3.55.50.30">
    <property type="match status" value="1"/>
</dbReference>
<keyword evidence="1" id="KW-0812">Transmembrane</keyword>
<gene>
    <name evidence="4" type="ORF">SAMN05444001_11189</name>
</gene>
<feature type="transmembrane region" description="Helical" evidence="1">
    <location>
        <begin position="65"/>
        <end position="86"/>
    </location>
</feature>
<evidence type="ECO:0000259" key="2">
    <source>
        <dbReference type="Pfam" id="PF04773"/>
    </source>
</evidence>
<dbReference type="FunFam" id="2.60.120.1440:FF:000001">
    <property type="entry name" value="Putative anti-sigma factor"/>
    <property type="match status" value="1"/>
</dbReference>
<dbReference type="InterPro" id="IPR006860">
    <property type="entry name" value="FecR"/>
</dbReference>
<proteinExistence type="predicted"/>
<dbReference type="PANTHER" id="PTHR30273:SF2">
    <property type="entry name" value="PROTEIN FECR"/>
    <property type="match status" value="1"/>
</dbReference>
<dbReference type="PIRSF" id="PIRSF018266">
    <property type="entry name" value="FecR"/>
    <property type="match status" value="1"/>
</dbReference>
<evidence type="ECO:0000313" key="5">
    <source>
        <dbReference type="Proteomes" id="UP000236725"/>
    </source>
</evidence>
<keyword evidence="5" id="KW-1185">Reference proteome</keyword>
<dbReference type="InterPro" id="IPR012373">
    <property type="entry name" value="Ferrdict_sens_TM"/>
</dbReference>
<accession>A0A8G2BX61</accession>
<evidence type="ECO:0000259" key="3">
    <source>
        <dbReference type="Pfam" id="PF16344"/>
    </source>
</evidence>
<dbReference type="GO" id="GO:0016989">
    <property type="term" value="F:sigma factor antagonist activity"/>
    <property type="evidence" value="ECO:0007669"/>
    <property type="project" value="TreeGrafter"/>
</dbReference>
<dbReference type="InterPro" id="IPR032508">
    <property type="entry name" value="FecR_C"/>
</dbReference>
<keyword evidence="1" id="KW-0472">Membrane</keyword>
<feature type="domain" description="FecR protein" evidence="2">
    <location>
        <begin position="101"/>
        <end position="196"/>
    </location>
</feature>
<reference evidence="4 5" key="1">
    <citation type="submission" date="2016-10" db="EMBL/GenBank/DDBJ databases">
        <authorList>
            <person name="Varghese N."/>
            <person name="Submissions S."/>
        </authorList>
    </citation>
    <scope>NUCLEOTIDE SEQUENCE [LARGE SCALE GENOMIC DNA]</scope>
    <source>
        <strain evidence="4 5">DSM 29073</strain>
    </source>
</reference>
<dbReference type="Proteomes" id="UP000236725">
    <property type="component" value="Unassembled WGS sequence"/>
</dbReference>
<dbReference type="RefSeq" id="WP_103983665.1">
    <property type="nucleotide sequence ID" value="NZ_FNVS01000011.1"/>
</dbReference>
<dbReference type="PANTHER" id="PTHR30273">
    <property type="entry name" value="PERIPLASMIC SIGNAL SENSOR AND SIGMA FACTOR ACTIVATOR FECR-RELATED"/>
    <property type="match status" value="1"/>
</dbReference>
<protein>
    <submittedName>
        <fullName evidence="4">FecR family protein</fullName>
    </submittedName>
</protein>
<keyword evidence="1" id="KW-1133">Transmembrane helix</keyword>
<evidence type="ECO:0000313" key="4">
    <source>
        <dbReference type="EMBL" id="SEF99601.1"/>
    </source>
</evidence>